<dbReference type="Proteomes" id="UP000789920">
    <property type="component" value="Unassembled WGS sequence"/>
</dbReference>
<evidence type="ECO:0000313" key="1">
    <source>
        <dbReference type="EMBL" id="CAG8851704.1"/>
    </source>
</evidence>
<protein>
    <submittedName>
        <fullName evidence="1">16982_t:CDS:1</fullName>
    </submittedName>
</protein>
<proteinExistence type="predicted"/>
<gene>
    <name evidence="1" type="ORF">RPERSI_LOCUS36696</name>
</gene>
<feature type="non-terminal residue" evidence="1">
    <location>
        <position position="1"/>
    </location>
</feature>
<comment type="caution">
    <text evidence="1">The sequence shown here is derived from an EMBL/GenBank/DDBJ whole genome shotgun (WGS) entry which is preliminary data.</text>
</comment>
<sequence length="76" mass="8671">SKSKKLYYCTMLKSKKLVSTTNAKCNVEPMSNMKVNVECESQFQMRKPMSNAKANVECKSQCRMRKPMSNAKANVE</sequence>
<evidence type="ECO:0000313" key="2">
    <source>
        <dbReference type="Proteomes" id="UP000789920"/>
    </source>
</evidence>
<keyword evidence="2" id="KW-1185">Reference proteome</keyword>
<name>A0ACA9SZP7_9GLOM</name>
<accession>A0ACA9SZP7</accession>
<dbReference type="EMBL" id="CAJVQC010177626">
    <property type="protein sequence ID" value="CAG8851704.1"/>
    <property type="molecule type" value="Genomic_DNA"/>
</dbReference>
<organism evidence="1 2">
    <name type="scientific">Racocetra persica</name>
    <dbReference type="NCBI Taxonomy" id="160502"/>
    <lineage>
        <taxon>Eukaryota</taxon>
        <taxon>Fungi</taxon>
        <taxon>Fungi incertae sedis</taxon>
        <taxon>Mucoromycota</taxon>
        <taxon>Glomeromycotina</taxon>
        <taxon>Glomeromycetes</taxon>
        <taxon>Diversisporales</taxon>
        <taxon>Gigasporaceae</taxon>
        <taxon>Racocetra</taxon>
    </lineage>
</organism>
<reference evidence="1" key="1">
    <citation type="submission" date="2021-06" db="EMBL/GenBank/DDBJ databases">
        <authorList>
            <person name="Kallberg Y."/>
            <person name="Tangrot J."/>
            <person name="Rosling A."/>
        </authorList>
    </citation>
    <scope>NUCLEOTIDE SEQUENCE</scope>
    <source>
        <strain evidence="1">MA461A</strain>
    </source>
</reference>